<evidence type="ECO:0000313" key="2">
    <source>
        <dbReference type="EMBL" id="GGC48517.1"/>
    </source>
</evidence>
<dbReference type="SUPFAM" id="SSF109854">
    <property type="entry name" value="DinB/YfiT-like putative metalloenzymes"/>
    <property type="match status" value="1"/>
</dbReference>
<evidence type="ECO:0000313" key="3">
    <source>
        <dbReference type="Proteomes" id="UP000597338"/>
    </source>
</evidence>
<accession>A0ABQ1N085</accession>
<dbReference type="Pfam" id="PF07609">
    <property type="entry name" value="DUF1572"/>
    <property type="match status" value="1"/>
</dbReference>
<organism evidence="2 3">
    <name type="scientific">Parapedobacter defluvii</name>
    <dbReference type="NCBI Taxonomy" id="2045106"/>
    <lineage>
        <taxon>Bacteria</taxon>
        <taxon>Pseudomonadati</taxon>
        <taxon>Bacteroidota</taxon>
        <taxon>Sphingobacteriia</taxon>
        <taxon>Sphingobacteriales</taxon>
        <taxon>Sphingobacteriaceae</taxon>
        <taxon>Parapedobacter</taxon>
    </lineage>
</organism>
<dbReference type="InterPro" id="IPR011466">
    <property type="entry name" value="DUF1572"/>
</dbReference>
<dbReference type="EMBL" id="BMIK01000030">
    <property type="protein sequence ID" value="GGC48517.1"/>
    <property type="molecule type" value="Genomic_DNA"/>
</dbReference>
<dbReference type="Proteomes" id="UP000597338">
    <property type="component" value="Unassembled WGS sequence"/>
</dbReference>
<name>A0ABQ1N085_9SPHI</name>
<gene>
    <name evidence="2" type="ORF">GCM10011386_45930</name>
</gene>
<dbReference type="InterPro" id="IPR034660">
    <property type="entry name" value="DinB/YfiT-like"/>
</dbReference>
<proteinExistence type="predicted"/>
<comment type="caution">
    <text evidence="2">The sequence shown here is derived from an EMBL/GenBank/DDBJ whole genome shotgun (WGS) entry which is preliminary data.</text>
</comment>
<sequence length="144" mass="16599">MKTLFERDLNKLKAEIESYQDERNIWRTEKGIANSAGNLCLHLIGNLNSYIGAEIGKTGYVRNRAGEFALKDIPRTELIKQIDDSIGVVSEALDRLTEKNIDDEYPMLVFEKKTTYVFFLVHLTTHLAYHLGQINYHRRLIDVA</sequence>
<dbReference type="Gene3D" id="1.20.120.450">
    <property type="entry name" value="dinb family like domain"/>
    <property type="match status" value="1"/>
</dbReference>
<feature type="coiled-coil region" evidence="1">
    <location>
        <begin position="2"/>
        <end position="29"/>
    </location>
</feature>
<keyword evidence="1" id="KW-0175">Coiled coil</keyword>
<protein>
    <recommendedName>
        <fullName evidence="4">DinB superfamily protein</fullName>
    </recommendedName>
</protein>
<evidence type="ECO:0008006" key="4">
    <source>
        <dbReference type="Google" id="ProtNLM"/>
    </source>
</evidence>
<keyword evidence="3" id="KW-1185">Reference proteome</keyword>
<evidence type="ECO:0000256" key="1">
    <source>
        <dbReference type="SAM" id="Coils"/>
    </source>
</evidence>
<reference evidence="3" key="1">
    <citation type="journal article" date="2019" name="Int. J. Syst. Evol. Microbiol.">
        <title>The Global Catalogue of Microorganisms (GCM) 10K type strain sequencing project: providing services to taxonomists for standard genome sequencing and annotation.</title>
        <authorList>
            <consortium name="The Broad Institute Genomics Platform"/>
            <consortium name="The Broad Institute Genome Sequencing Center for Infectious Disease"/>
            <person name="Wu L."/>
            <person name="Ma J."/>
        </authorList>
    </citation>
    <scope>NUCLEOTIDE SEQUENCE [LARGE SCALE GENOMIC DNA]</scope>
    <source>
        <strain evidence="3">CGMCC 1.15342</strain>
    </source>
</reference>